<organism evidence="9">
    <name type="scientific">candidate division WOR-3 bacterium</name>
    <dbReference type="NCBI Taxonomy" id="2052148"/>
    <lineage>
        <taxon>Bacteria</taxon>
        <taxon>Bacteria division WOR-3</taxon>
    </lineage>
</organism>
<sequence>MDPIGDMLTRIRNAIHARQRQVEIPYSKLKFEIARVLLQEGYISNFQEMDEAGKKKKIIIQLKYTENGKPVIYGLKRISKPSRRIYVQWDEIPKVIGGLGIAVLSTPKGILTDREARAEHTGGEVLCYVW</sequence>
<gene>
    <name evidence="7" type="primary">rpsH</name>
    <name evidence="9" type="ORF">ENW73_03965</name>
</gene>
<dbReference type="GO" id="GO:1990904">
    <property type="term" value="C:ribonucleoprotein complex"/>
    <property type="evidence" value="ECO:0007669"/>
    <property type="project" value="UniProtKB-KW"/>
</dbReference>
<evidence type="ECO:0000256" key="6">
    <source>
        <dbReference type="ARBA" id="ARBA00035258"/>
    </source>
</evidence>
<dbReference type="InterPro" id="IPR000630">
    <property type="entry name" value="Ribosomal_uS8"/>
</dbReference>
<dbReference type="Pfam" id="PF00410">
    <property type="entry name" value="Ribosomal_S8"/>
    <property type="match status" value="1"/>
</dbReference>
<evidence type="ECO:0000256" key="7">
    <source>
        <dbReference type="HAMAP-Rule" id="MF_01302"/>
    </source>
</evidence>
<accession>A0A7C6A8W7</accession>
<keyword evidence="3 7" id="KW-0694">RNA-binding</keyword>
<dbReference type="PROSITE" id="PS00053">
    <property type="entry name" value="RIBOSOMAL_S8"/>
    <property type="match status" value="1"/>
</dbReference>
<evidence type="ECO:0000256" key="5">
    <source>
        <dbReference type="ARBA" id="ARBA00023274"/>
    </source>
</evidence>
<dbReference type="HAMAP" id="MF_01302_B">
    <property type="entry name" value="Ribosomal_uS8_B"/>
    <property type="match status" value="1"/>
</dbReference>
<dbReference type="GO" id="GO:0019843">
    <property type="term" value="F:rRNA binding"/>
    <property type="evidence" value="ECO:0007669"/>
    <property type="project" value="UniProtKB-UniRule"/>
</dbReference>
<dbReference type="Gene3D" id="3.30.1370.30">
    <property type="match status" value="1"/>
</dbReference>
<dbReference type="GO" id="GO:0005737">
    <property type="term" value="C:cytoplasm"/>
    <property type="evidence" value="ECO:0007669"/>
    <property type="project" value="UniProtKB-ARBA"/>
</dbReference>
<dbReference type="Gene3D" id="3.30.1490.10">
    <property type="match status" value="1"/>
</dbReference>
<dbReference type="NCBIfam" id="NF001109">
    <property type="entry name" value="PRK00136.1"/>
    <property type="match status" value="1"/>
</dbReference>
<dbReference type="GO" id="GO:0003735">
    <property type="term" value="F:structural constituent of ribosome"/>
    <property type="evidence" value="ECO:0007669"/>
    <property type="project" value="InterPro"/>
</dbReference>
<dbReference type="PANTHER" id="PTHR11758">
    <property type="entry name" value="40S RIBOSOMAL PROTEIN S15A"/>
    <property type="match status" value="1"/>
</dbReference>
<keyword evidence="5 7" id="KW-0687">Ribonucleoprotein</keyword>
<evidence type="ECO:0000256" key="2">
    <source>
        <dbReference type="ARBA" id="ARBA00022730"/>
    </source>
</evidence>
<dbReference type="SUPFAM" id="SSF56047">
    <property type="entry name" value="Ribosomal protein S8"/>
    <property type="match status" value="1"/>
</dbReference>
<dbReference type="InterPro" id="IPR047863">
    <property type="entry name" value="Ribosomal_uS8_CS"/>
</dbReference>
<name>A0A7C6A8W7_UNCW3</name>
<comment type="caution">
    <text evidence="9">The sequence shown here is derived from an EMBL/GenBank/DDBJ whole genome shotgun (WGS) entry which is preliminary data.</text>
</comment>
<reference evidence="9" key="1">
    <citation type="journal article" date="2020" name="mSystems">
        <title>Genome- and Community-Level Interaction Insights into Carbon Utilization and Element Cycling Functions of Hydrothermarchaeota in Hydrothermal Sediment.</title>
        <authorList>
            <person name="Zhou Z."/>
            <person name="Liu Y."/>
            <person name="Xu W."/>
            <person name="Pan J."/>
            <person name="Luo Z.H."/>
            <person name="Li M."/>
        </authorList>
    </citation>
    <scope>NUCLEOTIDE SEQUENCE [LARGE SCALE GENOMIC DNA]</scope>
    <source>
        <strain evidence="9">SpSt-876</strain>
    </source>
</reference>
<evidence type="ECO:0000256" key="8">
    <source>
        <dbReference type="RuleBase" id="RU003660"/>
    </source>
</evidence>
<dbReference type="InterPro" id="IPR035987">
    <property type="entry name" value="Ribosomal_uS8_sf"/>
</dbReference>
<keyword evidence="2 7" id="KW-0699">rRNA-binding</keyword>
<comment type="similarity">
    <text evidence="1 7 8">Belongs to the universal ribosomal protein uS8 family.</text>
</comment>
<dbReference type="FunFam" id="3.30.1490.10:FF:000001">
    <property type="entry name" value="30S ribosomal protein S8"/>
    <property type="match status" value="1"/>
</dbReference>
<dbReference type="GO" id="GO:0006412">
    <property type="term" value="P:translation"/>
    <property type="evidence" value="ECO:0007669"/>
    <property type="project" value="UniProtKB-UniRule"/>
</dbReference>
<dbReference type="EMBL" id="DTLI01000100">
    <property type="protein sequence ID" value="HHS52012.1"/>
    <property type="molecule type" value="Genomic_DNA"/>
</dbReference>
<evidence type="ECO:0000256" key="3">
    <source>
        <dbReference type="ARBA" id="ARBA00022884"/>
    </source>
</evidence>
<keyword evidence="4 7" id="KW-0689">Ribosomal protein</keyword>
<evidence type="ECO:0000256" key="4">
    <source>
        <dbReference type="ARBA" id="ARBA00022980"/>
    </source>
</evidence>
<evidence type="ECO:0000313" key="9">
    <source>
        <dbReference type="EMBL" id="HHS52012.1"/>
    </source>
</evidence>
<protein>
    <recommendedName>
        <fullName evidence="6 7">Small ribosomal subunit protein uS8</fullName>
    </recommendedName>
</protein>
<evidence type="ECO:0000256" key="1">
    <source>
        <dbReference type="ARBA" id="ARBA00006471"/>
    </source>
</evidence>
<comment type="function">
    <text evidence="7">One of the primary rRNA binding proteins, it binds directly to 16S rRNA central domain where it helps coordinate assembly of the platform of the 30S subunit.</text>
</comment>
<dbReference type="AlphaFoldDB" id="A0A7C6A8W7"/>
<dbReference type="GO" id="GO:0005840">
    <property type="term" value="C:ribosome"/>
    <property type="evidence" value="ECO:0007669"/>
    <property type="project" value="UniProtKB-KW"/>
</dbReference>
<dbReference type="FunFam" id="3.30.1370.30:FF:000002">
    <property type="entry name" value="30S ribosomal protein S8"/>
    <property type="match status" value="1"/>
</dbReference>
<proteinExistence type="inferred from homology"/>
<comment type="subunit">
    <text evidence="7">Part of the 30S ribosomal subunit. Contacts proteins S5 and S12.</text>
</comment>